<sequence>MPADSPSPVLVPGASSESQKSLKTPNKEKQHEDISDHLPYELGYLPEDIRQMAEKELGETEERKQAALRKFRQLIAGMWDPEKVDRDLLMWVITHCMIQPSNTRTSK</sequence>
<proteinExistence type="predicted"/>
<name>A0A8T0EVI6_ARGBR</name>
<organism evidence="2 3">
    <name type="scientific">Argiope bruennichi</name>
    <name type="common">Wasp spider</name>
    <name type="synonym">Aranea bruennichi</name>
    <dbReference type="NCBI Taxonomy" id="94029"/>
    <lineage>
        <taxon>Eukaryota</taxon>
        <taxon>Metazoa</taxon>
        <taxon>Ecdysozoa</taxon>
        <taxon>Arthropoda</taxon>
        <taxon>Chelicerata</taxon>
        <taxon>Arachnida</taxon>
        <taxon>Araneae</taxon>
        <taxon>Araneomorphae</taxon>
        <taxon>Entelegynae</taxon>
        <taxon>Araneoidea</taxon>
        <taxon>Araneidae</taxon>
        <taxon>Argiope</taxon>
    </lineage>
</organism>
<protein>
    <submittedName>
        <fullName evidence="2">Uncharacterized protein</fullName>
    </submittedName>
</protein>
<reference evidence="2" key="1">
    <citation type="journal article" date="2020" name="bioRxiv">
        <title>Chromosome-level reference genome of the European wasp spider Argiope bruennichi: a resource for studies on range expansion and evolutionary adaptation.</title>
        <authorList>
            <person name="Sheffer M.M."/>
            <person name="Hoppe A."/>
            <person name="Krehenwinkel H."/>
            <person name="Uhl G."/>
            <person name="Kuss A.W."/>
            <person name="Jensen L."/>
            <person name="Jensen C."/>
            <person name="Gillespie R.G."/>
            <person name="Hoff K.J."/>
            <person name="Prost S."/>
        </authorList>
    </citation>
    <scope>NUCLEOTIDE SEQUENCE</scope>
</reference>
<dbReference type="AlphaFoldDB" id="A0A8T0EVI6"/>
<dbReference type="InterPro" id="IPR036273">
    <property type="entry name" value="CRAL/TRIO_N_dom_sf"/>
</dbReference>
<evidence type="ECO:0000313" key="2">
    <source>
        <dbReference type="EMBL" id="KAF8778039.1"/>
    </source>
</evidence>
<feature type="compositionally biased region" description="Polar residues" evidence="1">
    <location>
        <begin position="15"/>
        <end position="24"/>
    </location>
</feature>
<dbReference type="Proteomes" id="UP000807504">
    <property type="component" value="Unassembled WGS sequence"/>
</dbReference>
<evidence type="ECO:0000256" key="1">
    <source>
        <dbReference type="SAM" id="MobiDB-lite"/>
    </source>
</evidence>
<comment type="caution">
    <text evidence="2">The sequence shown here is derived from an EMBL/GenBank/DDBJ whole genome shotgun (WGS) entry which is preliminary data.</text>
</comment>
<keyword evidence="3" id="KW-1185">Reference proteome</keyword>
<feature type="compositionally biased region" description="Basic and acidic residues" evidence="1">
    <location>
        <begin position="25"/>
        <end position="38"/>
    </location>
</feature>
<gene>
    <name evidence="2" type="ORF">HNY73_014809</name>
</gene>
<dbReference type="EMBL" id="JABXBU010002072">
    <property type="protein sequence ID" value="KAF8778039.1"/>
    <property type="molecule type" value="Genomic_DNA"/>
</dbReference>
<feature type="region of interest" description="Disordered" evidence="1">
    <location>
        <begin position="1"/>
        <end position="38"/>
    </location>
</feature>
<dbReference type="SUPFAM" id="SSF46938">
    <property type="entry name" value="CRAL/TRIO N-terminal domain"/>
    <property type="match status" value="1"/>
</dbReference>
<reference evidence="2" key="2">
    <citation type="submission" date="2020-06" db="EMBL/GenBank/DDBJ databases">
        <authorList>
            <person name="Sheffer M."/>
        </authorList>
    </citation>
    <scope>NUCLEOTIDE SEQUENCE</scope>
</reference>
<evidence type="ECO:0000313" key="3">
    <source>
        <dbReference type="Proteomes" id="UP000807504"/>
    </source>
</evidence>
<accession>A0A8T0EVI6</accession>